<dbReference type="AlphaFoldDB" id="A0A1V4HL36"/>
<dbReference type="Gene3D" id="2.60.120.200">
    <property type="match status" value="1"/>
</dbReference>
<keyword evidence="5" id="KW-1185">Reference proteome</keyword>
<evidence type="ECO:0000313" key="5">
    <source>
        <dbReference type="Proteomes" id="UP000190626"/>
    </source>
</evidence>
<keyword evidence="2" id="KW-0732">Signal</keyword>
<dbReference type="InterPro" id="IPR014895">
    <property type="entry name" value="Alginate_lyase_2"/>
</dbReference>
<sequence>MMKSLFISLKKTRLMSLSKGIAVLSLATALTLAASASAAPNIDYHIWSLQQPDGSTISSSTLVSGYTSKYFYTASDGGQAFMDPKTGSTTSGSSHPRSEMREQTTSGSNAAWNWNGTNTMTNQAAVTLQGGGSSGATTIGQIFNSTDSIPLAELEYTATPNSKGGNFKVLYEEAKGAGTYTDLSTKAALGSKFTYQMSLSGGVATISINGSQVFSKKPSFSGKTFYFKCGDYDQTATSGSVSTTPYTIVELYSVSVVHK</sequence>
<comment type="caution">
    <text evidence="4">The sequence shown here is derived from an EMBL/GenBank/DDBJ whole genome shotgun (WGS) entry which is preliminary data.</text>
</comment>
<name>A0A1V4HL36_9BACL</name>
<evidence type="ECO:0000256" key="1">
    <source>
        <dbReference type="SAM" id="MobiDB-lite"/>
    </source>
</evidence>
<feature type="domain" description="Alginate lyase 2" evidence="3">
    <location>
        <begin position="43"/>
        <end position="258"/>
    </location>
</feature>
<evidence type="ECO:0000313" key="4">
    <source>
        <dbReference type="EMBL" id="OPH57857.1"/>
    </source>
</evidence>
<dbReference type="SUPFAM" id="SSF49899">
    <property type="entry name" value="Concanavalin A-like lectins/glucanases"/>
    <property type="match status" value="1"/>
</dbReference>
<dbReference type="OrthoDB" id="1113844at2"/>
<evidence type="ECO:0000256" key="2">
    <source>
        <dbReference type="SAM" id="SignalP"/>
    </source>
</evidence>
<feature type="compositionally biased region" description="Polar residues" evidence="1">
    <location>
        <begin position="86"/>
        <end position="95"/>
    </location>
</feature>
<reference evidence="5" key="1">
    <citation type="submission" date="2016-07" db="EMBL/GenBank/DDBJ databases">
        <authorList>
            <person name="Florea S."/>
            <person name="Webb J.S."/>
            <person name="Jaromczyk J."/>
            <person name="Schardl C.L."/>
        </authorList>
    </citation>
    <scope>NUCLEOTIDE SEQUENCE [LARGE SCALE GENOMIC DNA]</scope>
    <source>
        <strain evidence="5">CY1</strain>
    </source>
</reference>
<feature type="compositionally biased region" description="Polar residues" evidence="1">
    <location>
        <begin position="103"/>
        <end position="114"/>
    </location>
</feature>
<gene>
    <name evidence="4" type="ORF">BC351_05040</name>
</gene>
<dbReference type="EMBL" id="MBTG01000012">
    <property type="protein sequence ID" value="OPH57857.1"/>
    <property type="molecule type" value="Genomic_DNA"/>
</dbReference>
<protein>
    <recommendedName>
        <fullName evidence="3">Alginate lyase 2 domain-containing protein</fullName>
    </recommendedName>
</protein>
<dbReference type="STRING" id="1469647.BC351_05040"/>
<dbReference type="RefSeq" id="WP_158082101.1">
    <property type="nucleotide sequence ID" value="NZ_MBTG01000012.1"/>
</dbReference>
<accession>A0A1V4HL36</accession>
<proteinExistence type="predicted"/>
<feature type="region of interest" description="Disordered" evidence="1">
    <location>
        <begin position="82"/>
        <end position="114"/>
    </location>
</feature>
<feature type="chain" id="PRO_5012550710" description="Alginate lyase 2 domain-containing protein" evidence="2">
    <location>
        <begin position="39"/>
        <end position="259"/>
    </location>
</feature>
<organism evidence="4 5">
    <name type="scientific">Paenibacillus ferrarius</name>
    <dbReference type="NCBI Taxonomy" id="1469647"/>
    <lineage>
        <taxon>Bacteria</taxon>
        <taxon>Bacillati</taxon>
        <taxon>Bacillota</taxon>
        <taxon>Bacilli</taxon>
        <taxon>Bacillales</taxon>
        <taxon>Paenibacillaceae</taxon>
        <taxon>Paenibacillus</taxon>
    </lineage>
</organism>
<evidence type="ECO:0000259" key="3">
    <source>
        <dbReference type="Pfam" id="PF08787"/>
    </source>
</evidence>
<dbReference type="InterPro" id="IPR013320">
    <property type="entry name" value="ConA-like_dom_sf"/>
</dbReference>
<dbReference type="Proteomes" id="UP000190626">
    <property type="component" value="Unassembled WGS sequence"/>
</dbReference>
<feature type="signal peptide" evidence="2">
    <location>
        <begin position="1"/>
        <end position="38"/>
    </location>
</feature>
<dbReference type="Pfam" id="PF08787">
    <property type="entry name" value="Alginate_lyase2"/>
    <property type="match status" value="1"/>
</dbReference>